<sequence>MSCLDDVINIERMRIVTPSAARDFVFFDGAFEIAEDQRFVGQ</sequence>
<evidence type="ECO:0000313" key="1">
    <source>
        <dbReference type="EMBL" id="TWT51537.1"/>
    </source>
</evidence>
<accession>A0A5C5WLN4</accession>
<reference evidence="1 2" key="1">
    <citation type="submission" date="2019-02" db="EMBL/GenBank/DDBJ databases">
        <title>Deep-cultivation of Planctomycetes and their phenomic and genomic characterization uncovers novel biology.</title>
        <authorList>
            <person name="Wiegand S."/>
            <person name="Jogler M."/>
            <person name="Boedeker C."/>
            <person name="Pinto D."/>
            <person name="Vollmers J."/>
            <person name="Rivas-Marin E."/>
            <person name="Kohn T."/>
            <person name="Peeters S.H."/>
            <person name="Heuer A."/>
            <person name="Rast P."/>
            <person name="Oberbeckmann S."/>
            <person name="Bunk B."/>
            <person name="Jeske O."/>
            <person name="Meyerdierks A."/>
            <person name="Storesund J.E."/>
            <person name="Kallscheuer N."/>
            <person name="Luecker S."/>
            <person name="Lage O.M."/>
            <person name="Pohl T."/>
            <person name="Merkel B.J."/>
            <person name="Hornburger P."/>
            <person name="Mueller R.-W."/>
            <person name="Bruemmer F."/>
            <person name="Labrenz M."/>
            <person name="Spormann A.M."/>
            <person name="Op Den Camp H."/>
            <person name="Overmann J."/>
            <person name="Amann R."/>
            <person name="Jetten M.S.M."/>
            <person name="Mascher T."/>
            <person name="Medema M.H."/>
            <person name="Devos D.P."/>
            <person name="Kaster A.-K."/>
            <person name="Ovreas L."/>
            <person name="Rohde M."/>
            <person name="Galperin M.Y."/>
            <person name="Jogler C."/>
        </authorList>
    </citation>
    <scope>NUCLEOTIDE SEQUENCE [LARGE SCALE GENOMIC DNA]</scope>
    <source>
        <strain evidence="1 2">KOR42</strain>
    </source>
</reference>
<dbReference type="EMBL" id="SIHI01000013">
    <property type="protein sequence ID" value="TWT51537.1"/>
    <property type="molecule type" value="Genomic_DNA"/>
</dbReference>
<keyword evidence="2" id="KW-1185">Reference proteome</keyword>
<gene>
    <name evidence="1" type="ORF">KOR42_35850</name>
</gene>
<dbReference type="AlphaFoldDB" id="A0A5C5WLN4"/>
<evidence type="ECO:0000313" key="2">
    <source>
        <dbReference type="Proteomes" id="UP000317243"/>
    </source>
</evidence>
<dbReference type="RefSeq" id="WP_261342057.1">
    <property type="nucleotide sequence ID" value="NZ_SIHI01000013.1"/>
</dbReference>
<name>A0A5C5WLN4_9PLAN</name>
<dbReference type="Proteomes" id="UP000317243">
    <property type="component" value="Unassembled WGS sequence"/>
</dbReference>
<organism evidence="1 2">
    <name type="scientific">Thalassoglobus neptunius</name>
    <dbReference type="NCBI Taxonomy" id="1938619"/>
    <lineage>
        <taxon>Bacteria</taxon>
        <taxon>Pseudomonadati</taxon>
        <taxon>Planctomycetota</taxon>
        <taxon>Planctomycetia</taxon>
        <taxon>Planctomycetales</taxon>
        <taxon>Planctomycetaceae</taxon>
        <taxon>Thalassoglobus</taxon>
    </lineage>
</organism>
<protein>
    <submittedName>
        <fullName evidence="1">Uncharacterized protein</fullName>
    </submittedName>
</protein>
<comment type="caution">
    <text evidence="1">The sequence shown here is derived from an EMBL/GenBank/DDBJ whole genome shotgun (WGS) entry which is preliminary data.</text>
</comment>
<proteinExistence type="predicted"/>